<accession>A0A3Q0IJM6</accession>
<dbReference type="GeneID" id="113465803"/>
<keyword evidence="3" id="KW-0347">Helicase</keyword>
<dbReference type="AlphaFoldDB" id="A0A3Q0IJM6"/>
<dbReference type="InterPro" id="IPR050520">
    <property type="entry name" value="INO80/SWR1_helicase"/>
</dbReference>
<dbReference type="GO" id="GO:0042393">
    <property type="term" value="F:histone binding"/>
    <property type="evidence" value="ECO:0007669"/>
    <property type="project" value="TreeGrafter"/>
</dbReference>
<reference evidence="6" key="1">
    <citation type="submission" date="2025-08" db="UniProtKB">
        <authorList>
            <consortium name="RefSeq"/>
        </authorList>
    </citation>
    <scope>IDENTIFICATION</scope>
</reference>
<evidence type="ECO:0000256" key="1">
    <source>
        <dbReference type="ARBA" id="ARBA00004123"/>
    </source>
</evidence>
<dbReference type="GO" id="GO:0005524">
    <property type="term" value="F:ATP binding"/>
    <property type="evidence" value="ECO:0007669"/>
    <property type="project" value="UniProtKB-KW"/>
</dbReference>
<keyword evidence="4" id="KW-0067">ATP-binding</keyword>
<evidence type="ECO:0000313" key="5">
    <source>
        <dbReference type="Proteomes" id="UP000079169"/>
    </source>
</evidence>
<dbReference type="PANTHER" id="PTHR45685:SF1">
    <property type="entry name" value="HELICASE SRCAP"/>
    <property type="match status" value="1"/>
</dbReference>
<keyword evidence="2" id="KW-0547">Nucleotide-binding</keyword>
<evidence type="ECO:0000256" key="3">
    <source>
        <dbReference type="ARBA" id="ARBA00022806"/>
    </source>
</evidence>
<evidence type="ECO:0000256" key="4">
    <source>
        <dbReference type="ARBA" id="ARBA00022840"/>
    </source>
</evidence>
<dbReference type="GO" id="GO:0003677">
    <property type="term" value="F:DNA binding"/>
    <property type="evidence" value="ECO:0007669"/>
    <property type="project" value="UniProtKB-KW"/>
</dbReference>
<dbReference type="RefSeq" id="XP_026676429.1">
    <property type="nucleotide sequence ID" value="XM_026820628.1"/>
</dbReference>
<evidence type="ECO:0000256" key="2">
    <source>
        <dbReference type="ARBA" id="ARBA00022741"/>
    </source>
</evidence>
<dbReference type="KEGG" id="dci:113465803"/>
<dbReference type="STRING" id="121845.A0A3Q0IJM6"/>
<dbReference type="GO" id="GO:0000812">
    <property type="term" value="C:Swr1 complex"/>
    <property type="evidence" value="ECO:0007669"/>
    <property type="project" value="TreeGrafter"/>
</dbReference>
<comment type="subcellular location">
    <subcellularLocation>
        <location evidence="1">Nucleus</location>
    </subcellularLocation>
</comment>
<dbReference type="PaxDb" id="121845-A0A3Q0IJM6"/>
<gene>
    <name evidence="6" type="primary">LOC113465803</name>
</gene>
<dbReference type="Proteomes" id="UP000079169">
    <property type="component" value="Unplaced"/>
</dbReference>
<sequence length="603" mass="64627">MGVSVHGETVGGGMCKDPRGCCIETVGTHAKILLDMIVFSLISEKTIEENILRKANQKRLLGDLAIEGGNFTTAFFKSSTIQDLFNTEGRQESDASTRLADVLDPTPPQPATTASQSQQQVAAVQQIIQAQQAAQAGQQLTVQVGPGYENVLIAREEGKLMYDPSPKKHKTKNKLQIFTKIPQVNIAHRYENVLIAREEGKLMYDPSPKKHKTKNKLQIFTKIPQLKSGRSMRTAQLYAQDNNLTLTSLLVARYEAMHAIIDRRTPTTQSFKPLLVNSATNQVRSVQSVVAASSQQVATGQQIRTSAVTTAVVMSSSTQPIVTTRMITGSPAGTTTKPLTPSQLQLYKQQQLRQQQLRLLQQKAVAAAQVQQVVSSGGSVIQQTSSPVTIRAQAKPRTVTDAEMAILKRQMLQQAAAQQQSATQKAAVGSLLAQTSGAIQPGTQVTTLVKTLPPQTAGIIPQVKTLSAAQIKPTAAQFRQIQFQQQLIAQRKASSAAPTGGTTTAKVVKAAGVGGTTQLIVAGGGKSLTGTMTMQQIQQVIKQQIPHAGTINVSTSSGQVISHAVITKSPQVQQRTVIPVATSVSVAGAKQTIQVSQRRLRAL</sequence>
<name>A0A3Q0IJM6_DIACI</name>
<keyword evidence="3" id="KW-0378">Hydrolase</keyword>
<keyword evidence="5" id="KW-1185">Reference proteome</keyword>
<dbReference type="GO" id="GO:0006338">
    <property type="term" value="P:chromatin remodeling"/>
    <property type="evidence" value="ECO:0007669"/>
    <property type="project" value="TreeGrafter"/>
</dbReference>
<organism evidence="5 6">
    <name type="scientific">Diaphorina citri</name>
    <name type="common">Asian citrus psyllid</name>
    <dbReference type="NCBI Taxonomy" id="121845"/>
    <lineage>
        <taxon>Eukaryota</taxon>
        <taxon>Metazoa</taxon>
        <taxon>Ecdysozoa</taxon>
        <taxon>Arthropoda</taxon>
        <taxon>Hexapoda</taxon>
        <taxon>Insecta</taxon>
        <taxon>Pterygota</taxon>
        <taxon>Neoptera</taxon>
        <taxon>Paraneoptera</taxon>
        <taxon>Hemiptera</taxon>
        <taxon>Sternorrhyncha</taxon>
        <taxon>Psylloidea</taxon>
        <taxon>Psyllidae</taxon>
        <taxon>Diaphorininae</taxon>
        <taxon>Diaphorina</taxon>
    </lineage>
</organism>
<proteinExistence type="predicted"/>
<dbReference type="GO" id="GO:0004386">
    <property type="term" value="F:helicase activity"/>
    <property type="evidence" value="ECO:0007669"/>
    <property type="project" value="UniProtKB-KW"/>
</dbReference>
<evidence type="ECO:0000313" key="6">
    <source>
        <dbReference type="RefSeq" id="XP_026676429.1"/>
    </source>
</evidence>
<dbReference type="GO" id="GO:0016887">
    <property type="term" value="F:ATP hydrolysis activity"/>
    <property type="evidence" value="ECO:0007669"/>
    <property type="project" value="TreeGrafter"/>
</dbReference>
<protein>
    <submittedName>
        <fullName evidence="6">Helicase domino-like</fullName>
    </submittedName>
</protein>
<dbReference type="PANTHER" id="PTHR45685">
    <property type="entry name" value="HELICASE SRCAP-RELATED"/>
    <property type="match status" value="1"/>
</dbReference>